<feature type="transmembrane region" description="Helical" evidence="1">
    <location>
        <begin position="12"/>
        <end position="34"/>
    </location>
</feature>
<dbReference type="SUPFAM" id="SSF51695">
    <property type="entry name" value="PLC-like phosphodiesterases"/>
    <property type="match status" value="1"/>
</dbReference>
<keyword evidence="1" id="KW-0472">Membrane</keyword>
<feature type="transmembrane region" description="Helical" evidence="1">
    <location>
        <begin position="307"/>
        <end position="325"/>
    </location>
</feature>
<dbReference type="InterPro" id="IPR017946">
    <property type="entry name" value="PLC-like_Pdiesterase_TIM-brl"/>
</dbReference>
<dbReference type="RefSeq" id="WP_039677458.1">
    <property type="nucleotide sequence ID" value="NZ_JWIY01000002.1"/>
</dbReference>
<feature type="transmembrane region" description="Helical" evidence="1">
    <location>
        <begin position="218"/>
        <end position="243"/>
    </location>
</feature>
<feature type="transmembrane region" description="Helical" evidence="1">
    <location>
        <begin position="263"/>
        <end position="286"/>
    </location>
</feature>
<dbReference type="Pfam" id="PF10110">
    <property type="entry name" value="GPDPase_memb"/>
    <property type="match status" value="1"/>
</dbReference>
<feature type="transmembrane region" description="Helical" evidence="1">
    <location>
        <begin position="128"/>
        <end position="149"/>
    </location>
</feature>
<dbReference type="GO" id="GO:0006629">
    <property type="term" value="P:lipid metabolic process"/>
    <property type="evidence" value="ECO:0007669"/>
    <property type="project" value="InterPro"/>
</dbReference>
<dbReference type="GO" id="GO:0008081">
    <property type="term" value="F:phosphoric diester hydrolase activity"/>
    <property type="evidence" value="ECO:0007669"/>
    <property type="project" value="InterPro"/>
</dbReference>
<sequence length="585" mass="67676">MMKQRLDFHKLYYNLDKILFLFFIIFMVMEYLWLPFNSWAADSLLRLTGYQFLSYNNVLAVLSSNLLLTLAFIVLFLVNLLVAYFQVGLLFLGAHNLLTQQGNTLFAFTKKTVSDGFSLLKQVRPSKVAFVLLYIGLLFPFIRKILKIYYLNKILIPNFIVSYLRDTYFLAGIGLALLVLLMLLIAVRLMFALPKILIENVSVREAVRFSLEKTHKRLLFYSWHLFWIVTKSFLLFFAITIPLLCLQTYTDGQSNQTALITGVVNYVLMKTTHYLMLTYFLVKFVAFLTEKRLCHSARRKLDRLYRWVVMSIAFLAFAAEGYSYLQIPLSNNPAVISHRGVSQANGVQNTIQSLEKTALLKPDYIEMDVQETKDGQFVMMHDANLSALTGVNAKPQDLTLTELTALDVTENGYRTKISSFDAYLKRANELGQRLLIEIKTSKKDSPDMMERFLNKYGNTIKQYGHQMHSLDYKVINKVVKYDASIPTFFILPYNTIFPRTKASGYTMEYSTLDDNFIFKLWQTDKKLYDWTVNDENAISKSLRLGVDGIITDDVQFVQTAIKELQNNPKYTDLLINQAFDFFNFT</sequence>
<evidence type="ECO:0000313" key="3">
    <source>
        <dbReference type="EMBL" id="KIC77808.1"/>
    </source>
</evidence>
<dbReference type="Gene3D" id="3.20.20.190">
    <property type="entry name" value="Phosphatidylinositol (PI) phosphodiesterase"/>
    <property type="match status" value="1"/>
</dbReference>
<dbReference type="InterPro" id="IPR018476">
    <property type="entry name" value="GlyceroP-diester-Pdiesterase_M"/>
</dbReference>
<dbReference type="Pfam" id="PF03009">
    <property type="entry name" value="GDPD"/>
    <property type="match status" value="1"/>
</dbReference>
<dbReference type="Proteomes" id="UP000031339">
    <property type="component" value="Unassembled WGS sequence"/>
</dbReference>
<gene>
    <name evidence="3" type="ORF">RN79_06290</name>
</gene>
<dbReference type="AlphaFoldDB" id="A0A0C1HUM9"/>
<dbReference type="STRING" id="862969.SCI_0235"/>
<reference evidence="3 4" key="1">
    <citation type="submission" date="2014-12" db="EMBL/GenBank/DDBJ databases">
        <title>Partial genome sequence of Streptococcus constellatus KCOM 1650 (= ChDC B144).</title>
        <authorList>
            <person name="Kook J.-K."/>
            <person name="Park S.-N."/>
            <person name="Lim Y.K."/>
            <person name="Jo E."/>
        </authorList>
    </citation>
    <scope>NUCLEOTIDE SEQUENCE [LARGE SCALE GENOMIC DNA]</scope>
    <source>
        <strain evidence="3 4">KCOM 1650</strain>
    </source>
</reference>
<dbReference type="InterPro" id="IPR030395">
    <property type="entry name" value="GP_PDE_dom"/>
</dbReference>
<dbReference type="PANTHER" id="PTHR46211:SF8">
    <property type="entry name" value="PHOSPHODIESTERASE"/>
    <property type="match status" value="1"/>
</dbReference>
<keyword evidence="1" id="KW-0812">Transmembrane</keyword>
<dbReference type="CDD" id="cd08579">
    <property type="entry name" value="GDPD_memb_like"/>
    <property type="match status" value="1"/>
</dbReference>
<feature type="domain" description="GP-PDE" evidence="2">
    <location>
        <begin position="333"/>
        <end position="561"/>
    </location>
</feature>
<dbReference type="EMBL" id="JWIY01000002">
    <property type="protein sequence ID" value="KIC77808.1"/>
    <property type="molecule type" value="Genomic_DNA"/>
</dbReference>
<feature type="transmembrane region" description="Helical" evidence="1">
    <location>
        <begin position="169"/>
        <end position="191"/>
    </location>
</feature>
<dbReference type="eggNOG" id="COG4781">
    <property type="taxonomic scope" value="Bacteria"/>
</dbReference>
<proteinExistence type="predicted"/>
<evidence type="ECO:0000259" key="2">
    <source>
        <dbReference type="PROSITE" id="PS51704"/>
    </source>
</evidence>
<protein>
    <submittedName>
        <fullName evidence="3">Glycerophosphodiester phosphodiesterase</fullName>
    </submittedName>
</protein>
<feature type="transmembrane region" description="Helical" evidence="1">
    <location>
        <begin position="66"/>
        <end position="92"/>
    </location>
</feature>
<dbReference type="PROSITE" id="PS51704">
    <property type="entry name" value="GP_PDE"/>
    <property type="match status" value="1"/>
</dbReference>
<keyword evidence="1" id="KW-1133">Transmembrane helix</keyword>
<evidence type="ECO:0000256" key="1">
    <source>
        <dbReference type="SAM" id="Phobius"/>
    </source>
</evidence>
<name>A0A0C1HUM9_STRCV</name>
<dbReference type="eggNOG" id="COG0584">
    <property type="taxonomic scope" value="Bacteria"/>
</dbReference>
<comment type="caution">
    <text evidence="3">The sequence shown here is derived from an EMBL/GenBank/DDBJ whole genome shotgun (WGS) entry which is preliminary data.</text>
</comment>
<organism evidence="3 4">
    <name type="scientific">Streptococcus constellatus</name>
    <dbReference type="NCBI Taxonomy" id="76860"/>
    <lineage>
        <taxon>Bacteria</taxon>
        <taxon>Bacillati</taxon>
        <taxon>Bacillota</taxon>
        <taxon>Bacilli</taxon>
        <taxon>Lactobacillales</taxon>
        <taxon>Streptococcaceae</taxon>
        <taxon>Streptococcus</taxon>
        <taxon>Streptococcus anginosus group</taxon>
    </lineage>
</organism>
<dbReference type="PANTHER" id="PTHR46211">
    <property type="entry name" value="GLYCEROPHOSPHORYL DIESTER PHOSPHODIESTERASE"/>
    <property type="match status" value="1"/>
</dbReference>
<evidence type="ECO:0000313" key="4">
    <source>
        <dbReference type="Proteomes" id="UP000031339"/>
    </source>
</evidence>
<accession>A0A0C1HUM9</accession>